<evidence type="ECO:0000256" key="4">
    <source>
        <dbReference type="ARBA" id="ARBA00022807"/>
    </source>
</evidence>
<dbReference type="Pfam" id="PF02902">
    <property type="entry name" value="Peptidase_C48"/>
    <property type="match status" value="1"/>
</dbReference>
<evidence type="ECO:0000259" key="6">
    <source>
        <dbReference type="PROSITE" id="PS50600"/>
    </source>
</evidence>
<dbReference type="PANTHER" id="PTHR12606:SF141">
    <property type="entry name" value="GH15225P-RELATED"/>
    <property type="match status" value="1"/>
</dbReference>
<reference evidence="7" key="2">
    <citation type="submission" date="2020-08" db="EMBL/GenBank/DDBJ databases">
        <title>Draft Genome Sequence of Cumin Blight Pathogen Alternaria burnsii.</title>
        <authorList>
            <person name="Feng Z."/>
        </authorList>
    </citation>
    <scope>NUCLEOTIDE SEQUENCE</scope>
    <source>
        <strain evidence="7">CBS107.38</strain>
    </source>
</reference>
<dbReference type="SUPFAM" id="SSF54001">
    <property type="entry name" value="Cysteine proteinases"/>
    <property type="match status" value="1"/>
</dbReference>
<sequence length="796" mass="87209">MPAKRAYSAYLSSMPADVPVVTANGSGAPQLQAQHTAPSSEAYLHVPGGWPQDDTTTTTEEVIPPRASLFSTLGKWAATVSVASLLSLPARLATRYLRRQTIKAIPIISSTGSSKKRFIAAGVADEEYATPSPSVRARANQTRREHQRQACASQSWKSSLGPRQFRDSPIRHTSPANTQDYGLETTPAGGYFNNVNTSLEPEFGDSEGANASLDVNVDFSFDNILTSTPGRNYQTGSPINVSWDSTQIDSPASPTPSPQSHDYAYESPACDNAAPAWLFSQSPTAHTSQHITPSAQGSARATPSSSRNSQRAIKLPTVTPMRRQLLKLQLGNDIKRRQAAPLTESAEQGFAETQSPQTNPEAAIEDSSTTDALSYASPPAPHTHKPHDSPSETDGSPMQVDSVLATPEFEYENDLSFLLDAPTPPRRKGVRWEKNAKCKPFYFDERVSEMLDSTLETITSSPVKNYHDVFQNPNRGASDGSQAASSSGSSPASSPKITLFDSPAKDGGWRGVSIDTFNAPDESLEESQLSLELFEDLQREVQRKLALAPPPPRPLVAPLSAGEEEILQDAAAKTNHGRNASQWVIEEKLYARDFATLLPRDFNGDPRAWLNDNIVNEYLSILVAAKKKEMGFAHKRNGPAPPLHAFSSFWYQTPDTSRWTNRFQLKGKQYLDADLILYPICDKGHWRLLVVYPQERSIEYLDSMGLDGQKYIDHLVAYLEKELGEHWIPGEWTKETSQRSGQQLNGSDCGVFTLMNALVLIRGDAPDRVVATNGMDDARKRIAATLLAGQPTTELE</sequence>
<feature type="region of interest" description="Disordered" evidence="5">
    <location>
        <begin position="227"/>
        <end position="267"/>
    </location>
</feature>
<keyword evidence="8" id="KW-1185">Reference proteome</keyword>
<keyword evidence="3" id="KW-0378">Hydrolase</keyword>
<evidence type="ECO:0000256" key="5">
    <source>
        <dbReference type="SAM" id="MobiDB-lite"/>
    </source>
</evidence>
<feature type="compositionally biased region" description="Polar residues" evidence="5">
    <location>
        <begin position="227"/>
        <end position="252"/>
    </location>
</feature>
<keyword evidence="2" id="KW-0645">Protease</keyword>
<feature type="region of interest" description="Disordered" evidence="5">
    <location>
        <begin position="465"/>
        <end position="504"/>
    </location>
</feature>
<feature type="region of interest" description="Disordered" evidence="5">
    <location>
        <begin position="283"/>
        <end position="314"/>
    </location>
</feature>
<feature type="domain" description="Ubiquitin-like protease family profile" evidence="6">
    <location>
        <begin position="587"/>
        <end position="760"/>
    </location>
</feature>
<reference evidence="7" key="1">
    <citation type="submission" date="2020-01" db="EMBL/GenBank/DDBJ databases">
        <authorList>
            <person name="Feng Z.H.Z."/>
        </authorList>
    </citation>
    <scope>NUCLEOTIDE SEQUENCE</scope>
    <source>
        <strain evidence="7">CBS107.38</strain>
    </source>
</reference>
<dbReference type="Gene3D" id="3.40.395.10">
    <property type="entry name" value="Adenoviral Proteinase, Chain A"/>
    <property type="match status" value="1"/>
</dbReference>
<accession>A0A8H7AZ88</accession>
<organism evidence="7 8">
    <name type="scientific">Alternaria burnsii</name>
    <dbReference type="NCBI Taxonomy" id="1187904"/>
    <lineage>
        <taxon>Eukaryota</taxon>
        <taxon>Fungi</taxon>
        <taxon>Dikarya</taxon>
        <taxon>Ascomycota</taxon>
        <taxon>Pezizomycotina</taxon>
        <taxon>Dothideomycetes</taxon>
        <taxon>Pleosporomycetidae</taxon>
        <taxon>Pleosporales</taxon>
        <taxon>Pleosporineae</taxon>
        <taxon>Pleosporaceae</taxon>
        <taxon>Alternaria</taxon>
        <taxon>Alternaria sect. Alternaria</taxon>
    </lineage>
</organism>
<dbReference type="EMBL" id="JAAABM010000020">
    <property type="protein sequence ID" value="KAF7671743.1"/>
    <property type="molecule type" value="Genomic_DNA"/>
</dbReference>
<gene>
    <name evidence="7" type="ORF">GT037_010265</name>
</gene>
<feature type="compositionally biased region" description="Polar residues" evidence="5">
    <location>
        <begin position="283"/>
        <end position="311"/>
    </location>
</feature>
<dbReference type="AlphaFoldDB" id="A0A8H7AZ88"/>
<dbReference type="GO" id="GO:0006508">
    <property type="term" value="P:proteolysis"/>
    <property type="evidence" value="ECO:0007669"/>
    <property type="project" value="UniProtKB-KW"/>
</dbReference>
<comment type="caution">
    <text evidence="7">The sequence shown here is derived from an EMBL/GenBank/DDBJ whole genome shotgun (WGS) entry which is preliminary data.</text>
</comment>
<evidence type="ECO:0000313" key="8">
    <source>
        <dbReference type="Proteomes" id="UP000596902"/>
    </source>
</evidence>
<dbReference type="GO" id="GO:0016926">
    <property type="term" value="P:protein desumoylation"/>
    <property type="evidence" value="ECO:0007669"/>
    <property type="project" value="TreeGrafter"/>
</dbReference>
<feature type="compositionally biased region" description="Low complexity" evidence="5">
    <location>
        <begin position="476"/>
        <end position="494"/>
    </location>
</feature>
<dbReference type="InterPro" id="IPR003653">
    <property type="entry name" value="Peptidase_C48_C"/>
</dbReference>
<feature type="region of interest" description="Disordered" evidence="5">
    <location>
        <begin position="137"/>
        <end position="207"/>
    </location>
</feature>
<dbReference type="InterPro" id="IPR038765">
    <property type="entry name" value="Papain-like_cys_pep_sf"/>
</dbReference>
<dbReference type="PROSITE" id="PS50600">
    <property type="entry name" value="ULP_PROTEASE"/>
    <property type="match status" value="1"/>
</dbReference>
<comment type="similarity">
    <text evidence="1">Belongs to the peptidase C48 family.</text>
</comment>
<feature type="compositionally biased region" description="Polar residues" evidence="5">
    <location>
        <begin position="351"/>
        <end position="372"/>
    </location>
</feature>
<proteinExistence type="inferred from homology"/>
<keyword evidence="4" id="KW-0788">Thiol protease</keyword>
<evidence type="ECO:0000313" key="7">
    <source>
        <dbReference type="EMBL" id="KAF7671743.1"/>
    </source>
</evidence>
<dbReference type="GO" id="GO:0016929">
    <property type="term" value="F:deSUMOylase activity"/>
    <property type="evidence" value="ECO:0007669"/>
    <property type="project" value="TreeGrafter"/>
</dbReference>
<dbReference type="GO" id="GO:0005634">
    <property type="term" value="C:nucleus"/>
    <property type="evidence" value="ECO:0007669"/>
    <property type="project" value="TreeGrafter"/>
</dbReference>
<dbReference type="GeneID" id="62208490"/>
<feature type="region of interest" description="Disordered" evidence="5">
    <location>
        <begin position="340"/>
        <end position="399"/>
    </location>
</feature>
<evidence type="ECO:0000256" key="3">
    <source>
        <dbReference type="ARBA" id="ARBA00022801"/>
    </source>
</evidence>
<name>A0A8H7AZ88_9PLEO</name>
<dbReference type="Proteomes" id="UP000596902">
    <property type="component" value="Unassembled WGS sequence"/>
</dbReference>
<dbReference type="PANTHER" id="PTHR12606">
    <property type="entry name" value="SENTRIN/SUMO-SPECIFIC PROTEASE"/>
    <property type="match status" value="1"/>
</dbReference>
<protein>
    <submittedName>
        <fullName evidence="7">Sentrin 17</fullName>
    </submittedName>
</protein>
<evidence type="ECO:0000256" key="1">
    <source>
        <dbReference type="ARBA" id="ARBA00005234"/>
    </source>
</evidence>
<evidence type="ECO:0000256" key="2">
    <source>
        <dbReference type="ARBA" id="ARBA00022670"/>
    </source>
</evidence>
<dbReference type="RefSeq" id="XP_038782108.1">
    <property type="nucleotide sequence ID" value="XM_038935312.1"/>
</dbReference>